<keyword evidence="11" id="KW-1185">Reference proteome</keyword>
<dbReference type="AlphaFoldDB" id="A0A222VJH2"/>
<evidence type="ECO:0000256" key="6">
    <source>
        <dbReference type="ARBA" id="ARBA00022777"/>
    </source>
</evidence>
<name>A0A222VJH2_9PSEU</name>
<dbReference type="GO" id="GO:0005524">
    <property type="term" value="F:ATP binding"/>
    <property type="evidence" value="ECO:0007669"/>
    <property type="project" value="UniProtKB-KW"/>
</dbReference>
<evidence type="ECO:0000313" key="10">
    <source>
        <dbReference type="EMBL" id="SDC74591.1"/>
    </source>
</evidence>
<keyword evidence="8" id="KW-0902">Two-component regulatory system</keyword>
<keyword evidence="6 10" id="KW-0418">Kinase</keyword>
<dbReference type="InterPro" id="IPR011712">
    <property type="entry name" value="Sig_transdc_His_kin_sub3_dim/P"/>
</dbReference>
<dbReference type="EMBL" id="FMZE01000003">
    <property type="protein sequence ID" value="SDC74591.1"/>
    <property type="molecule type" value="Genomic_DNA"/>
</dbReference>
<dbReference type="SUPFAM" id="SSF55874">
    <property type="entry name" value="ATPase domain of HSP90 chaperone/DNA topoisomerase II/histidine kinase"/>
    <property type="match status" value="1"/>
</dbReference>
<dbReference type="InterPro" id="IPR003594">
    <property type="entry name" value="HATPase_dom"/>
</dbReference>
<dbReference type="Gene3D" id="3.30.565.10">
    <property type="entry name" value="Histidine kinase-like ATPase, C-terminal domain"/>
    <property type="match status" value="1"/>
</dbReference>
<dbReference type="Pfam" id="PF02518">
    <property type="entry name" value="HATPase_c"/>
    <property type="match status" value="1"/>
</dbReference>
<evidence type="ECO:0000256" key="8">
    <source>
        <dbReference type="ARBA" id="ARBA00023012"/>
    </source>
</evidence>
<dbReference type="CDD" id="cd16917">
    <property type="entry name" value="HATPase_UhpB-NarQ-NarX-like"/>
    <property type="match status" value="1"/>
</dbReference>
<organism evidence="10 11">
    <name type="scientific">Prauserella marina</name>
    <dbReference type="NCBI Taxonomy" id="530584"/>
    <lineage>
        <taxon>Bacteria</taxon>
        <taxon>Bacillati</taxon>
        <taxon>Actinomycetota</taxon>
        <taxon>Actinomycetes</taxon>
        <taxon>Pseudonocardiales</taxon>
        <taxon>Pseudonocardiaceae</taxon>
        <taxon>Prauserella</taxon>
    </lineage>
</organism>
<accession>A0A222VJH2</accession>
<sequence>MTESAQRALRTTTGLALGAISAFAELVFVVFAVPALVSTSQRPRVFRLAHRLSELERARLARYLEGDDSSEYSGRRAMQYLALRWIVGGLGAGVFLLIGAGVTVGGIMVFQLVTGQPIGGAEGDGIDWYDPFTVVLAGVLLGFLAVQGLIGVAKLDRRLAERLLGPSGSELLRRRVLQLAVSRANVLDAVHEERRRIERDLHDGVQQRLVALGMVLGRALRAQDPDHANSLLQQAHEESQQALLDLREVTWRVYPIALDGGGLAMALESLAERSGVPVSVDYTLADRLRPALETVAYFVASEAVTNAVKHAAANRITIAVHSTLPEAVVVRVTDDGTGGAIASGEGLSGLARRVGAVDGKFTVDSPAGGPTVVTAVLPCA</sequence>
<dbReference type="KEGG" id="pmad:BAY61_02525"/>
<evidence type="ECO:0000256" key="1">
    <source>
        <dbReference type="ARBA" id="ARBA00000085"/>
    </source>
</evidence>
<dbReference type="SMART" id="SM00387">
    <property type="entry name" value="HATPase_c"/>
    <property type="match status" value="1"/>
</dbReference>
<dbReference type="PANTHER" id="PTHR24421">
    <property type="entry name" value="NITRATE/NITRITE SENSOR PROTEIN NARX-RELATED"/>
    <property type="match status" value="1"/>
</dbReference>
<evidence type="ECO:0000256" key="2">
    <source>
        <dbReference type="ARBA" id="ARBA00012438"/>
    </source>
</evidence>
<dbReference type="RefSeq" id="WP_091802023.1">
    <property type="nucleotide sequence ID" value="NZ_CP016353.1"/>
</dbReference>
<evidence type="ECO:0000259" key="9">
    <source>
        <dbReference type="SMART" id="SM00387"/>
    </source>
</evidence>
<dbReference type="GO" id="GO:0000155">
    <property type="term" value="F:phosphorelay sensor kinase activity"/>
    <property type="evidence" value="ECO:0007669"/>
    <property type="project" value="InterPro"/>
</dbReference>
<keyword evidence="5" id="KW-0547">Nucleotide-binding</keyword>
<dbReference type="Gene3D" id="1.20.5.1930">
    <property type="match status" value="1"/>
</dbReference>
<reference evidence="10 11" key="1">
    <citation type="submission" date="2016-10" db="EMBL/GenBank/DDBJ databases">
        <authorList>
            <person name="de Groot N.N."/>
        </authorList>
    </citation>
    <scope>NUCLEOTIDE SEQUENCE [LARGE SCALE GENOMIC DNA]</scope>
    <source>
        <strain evidence="10 11">CGMCC 4.5506</strain>
    </source>
</reference>
<dbReference type="InterPro" id="IPR050482">
    <property type="entry name" value="Sensor_HK_TwoCompSys"/>
</dbReference>
<keyword evidence="7" id="KW-0067">ATP-binding</keyword>
<dbReference type="GO" id="GO:0016020">
    <property type="term" value="C:membrane"/>
    <property type="evidence" value="ECO:0007669"/>
    <property type="project" value="InterPro"/>
</dbReference>
<evidence type="ECO:0000256" key="3">
    <source>
        <dbReference type="ARBA" id="ARBA00022553"/>
    </source>
</evidence>
<keyword evidence="3" id="KW-0597">Phosphoprotein</keyword>
<evidence type="ECO:0000256" key="4">
    <source>
        <dbReference type="ARBA" id="ARBA00022679"/>
    </source>
</evidence>
<evidence type="ECO:0000313" key="11">
    <source>
        <dbReference type="Proteomes" id="UP000199494"/>
    </source>
</evidence>
<feature type="domain" description="Histidine kinase/HSP90-like ATPase" evidence="9">
    <location>
        <begin position="291"/>
        <end position="380"/>
    </location>
</feature>
<gene>
    <name evidence="10" type="ORF">SAMN05421630_103461</name>
</gene>
<keyword evidence="4" id="KW-0808">Transferase</keyword>
<dbReference type="Proteomes" id="UP000199494">
    <property type="component" value="Unassembled WGS sequence"/>
</dbReference>
<dbReference type="PANTHER" id="PTHR24421:SF10">
    <property type="entry name" value="NITRATE_NITRITE SENSOR PROTEIN NARQ"/>
    <property type="match status" value="1"/>
</dbReference>
<protein>
    <recommendedName>
        <fullName evidence="2">histidine kinase</fullName>
        <ecNumber evidence="2">2.7.13.3</ecNumber>
    </recommendedName>
</protein>
<proteinExistence type="predicted"/>
<dbReference type="OrthoDB" id="5242012at2"/>
<dbReference type="InterPro" id="IPR036890">
    <property type="entry name" value="HATPase_C_sf"/>
</dbReference>
<evidence type="ECO:0000256" key="5">
    <source>
        <dbReference type="ARBA" id="ARBA00022741"/>
    </source>
</evidence>
<comment type="catalytic activity">
    <reaction evidence="1">
        <text>ATP + protein L-histidine = ADP + protein N-phospho-L-histidine.</text>
        <dbReference type="EC" id="2.7.13.3"/>
    </reaction>
</comment>
<dbReference type="EC" id="2.7.13.3" evidence="2"/>
<dbReference type="STRING" id="530584.SAMN05421630_103461"/>
<dbReference type="Pfam" id="PF07730">
    <property type="entry name" value="HisKA_3"/>
    <property type="match status" value="1"/>
</dbReference>
<evidence type="ECO:0000256" key="7">
    <source>
        <dbReference type="ARBA" id="ARBA00022840"/>
    </source>
</evidence>
<dbReference type="GO" id="GO:0046983">
    <property type="term" value="F:protein dimerization activity"/>
    <property type="evidence" value="ECO:0007669"/>
    <property type="project" value="InterPro"/>
</dbReference>